<keyword evidence="7" id="KW-1133">Transmembrane helix</keyword>
<protein>
    <submittedName>
        <fullName evidence="12">Uncharacterized protein</fullName>
    </submittedName>
</protein>
<comment type="subcellular location">
    <subcellularLocation>
        <location evidence="1">Golgi apparatus membrane</location>
        <topology evidence="1">Single-pass type II membrane protein</topology>
    </subcellularLocation>
</comment>
<comment type="caution">
    <text evidence="12">The sequence shown here is derived from an EMBL/GenBank/DDBJ whole genome shotgun (WGS) entry which is preliminary data.</text>
</comment>
<evidence type="ECO:0000256" key="11">
    <source>
        <dbReference type="SAM" id="MobiDB-lite"/>
    </source>
</evidence>
<feature type="compositionally biased region" description="Polar residues" evidence="11">
    <location>
        <begin position="160"/>
        <end position="171"/>
    </location>
</feature>
<evidence type="ECO:0000256" key="6">
    <source>
        <dbReference type="ARBA" id="ARBA00022968"/>
    </source>
</evidence>
<evidence type="ECO:0000256" key="4">
    <source>
        <dbReference type="ARBA" id="ARBA00022679"/>
    </source>
</evidence>
<dbReference type="Gene3D" id="3.90.1480.20">
    <property type="entry name" value="Glycosyl transferase family 29"/>
    <property type="match status" value="1"/>
</dbReference>
<name>A0AAE0GT54_9CHLO</name>
<keyword evidence="4" id="KW-0808">Transferase</keyword>
<evidence type="ECO:0000256" key="5">
    <source>
        <dbReference type="ARBA" id="ARBA00022692"/>
    </source>
</evidence>
<dbReference type="Proteomes" id="UP001190700">
    <property type="component" value="Unassembled WGS sequence"/>
</dbReference>
<keyword evidence="3" id="KW-0328">Glycosyltransferase</keyword>
<keyword evidence="6" id="KW-0735">Signal-anchor</keyword>
<dbReference type="InterPro" id="IPR001675">
    <property type="entry name" value="Glyco_trans_29"/>
</dbReference>
<evidence type="ECO:0000313" key="13">
    <source>
        <dbReference type="Proteomes" id="UP001190700"/>
    </source>
</evidence>
<evidence type="ECO:0000256" key="1">
    <source>
        <dbReference type="ARBA" id="ARBA00004323"/>
    </source>
</evidence>
<dbReference type="GO" id="GO:0000139">
    <property type="term" value="C:Golgi membrane"/>
    <property type="evidence" value="ECO:0007669"/>
    <property type="project" value="UniProtKB-SubCell"/>
</dbReference>
<gene>
    <name evidence="12" type="ORF">CYMTET_8528</name>
</gene>
<keyword evidence="10" id="KW-0325">Glycoprotein</keyword>
<proteinExistence type="inferred from homology"/>
<dbReference type="EMBL" id="LGRX02002650">
    <property type="protein sequence ID" value="KAK3283792.1"/>
    <property type="molecule type" value="Genomic_DNA"/>
</dbReference>
<keyword evidence="8" id="KW-0333">Golgi apparatus</keyword>
<evidence type="ECO:0000256" key="10">
    <source>
        <dbReference type="ARBA" id="ARBA00023180"/>
    </source>
</evidence>
<dbReference type="GO" id="GO:0008373">
    <property type="term" value="F:sialyltransferase activity"/>
    <property type="evidence" value="ECO:0007669"/>
    <property type="project" value="InterPro"/>
</dbReference>
<evidence type="ECO:0000256" key="2">
    <source>
        <dbReference type="ARBA" id="ARBA00006003"/>
    </source>
</evidence>
<accession>A0AAE0GT54</accession>
<keyword evidence="13" id="KW-1185">Reference proteome</keyword>
<dbReference type="InterPro" id="IPR038578">
    <property type="entry name" value="GT29-like_sf"/>
</dbReference>
<keyword evidence="9" id="KW-0472">Membrane</keyword>
<keyword evidence="5" id="KW-0812">Transmembrane</keyword>
<evidence type="ECO:0000256" key="8">
    <source>
        <dbReference type="ARBA" id="ARBA00023034"/>
    </source>
</evidence>
<evidence type="ECO:0000256" key="3">
    <source>
        <dbReference type="ARBA" id="ARBA00022676"/>
    </source>
</evidence>
<evidence type="ECO:0000256" key="9">
    <source>
        <dbReference type="ARBA" id="ARBA00023136"/>
    </source>
</evidence>
<evidence type="ECO:0000313" key="12">
    <source>
        <dbReference type="EMBL" id="KAK3283792.1"/>
    </source>
</evidence>
<sequence length="215" mass="24696">MQALWRMLQKRVHPLNPQFRHYAQPLSWTTRGHMHTTGMTGVLLLMHHCRHVNVFGFRGKRLTEWYYNKRPKGLIPKKLWLRTTVWEVNSTGPGDGDEDALEREEGFSSVGQEGEMLTYPTMGTSPTKFSIHTMPLADNVQGRAYKYLHVGVKRKAPKQQIAQPEQISQESVEQETENAGDVTQGLSRRKLLNHNIKVERQCMQALHDAGLISLR</sequence>
<dbReference type="Pfam" id="PF00777">
    <property type="entry name" value="Glyco_transf_29"/>
    <property type="match status" value="1"/>
</dbReference>
<reference evidence="12 13" key="1">
    <citation type="journal article" date="2015" name="Genome Biol. Evol.">
        <title>Comparative Genomics of a Bacterivorous Green Alga Reveals Evolutionary Causalities and Consequences of Phago-Mixotrophic Mode of Nutrition.</title>
        <authorList>
            <person name="Burns J.A."/>
            <person name="Paasch A."/>
            <person name="Narechania A."/>
            <person name="Kim E."/>
        </authorList>
    </citation>
    <scope>NUCLEOTIDE SEQUENCE [LARGE SCALE GENOMIC DNA]</scope>
    <source>
        <strain evidence="12 13">PLY_AMNH</strain>
    </source>
</reference>
<organism evidence="12 13">
    <name type="scientific">Cymbomonas tetramitiformis</name>
    <dbReference type="NCBI Taxonomy" id="36881"/>
    <lineage>
        <taxon>Eukaryota</taxon>
        <taxon>Viridiplantae</taxon>
        <taxon>Chlorophyta</taxon>
        <taxon>Pyramimonadophyceae</taxon>
        <taxon>Pyramimonadales</taxon>
        <taxon>Pyramimonadaceae</taxon>
        <taxon>Cymbomonas</taxon>
    </lineage>
</organism>
<evidence type="ECO:0000256" key="7">
    <source>
        <dbReference type="ARBA" id="ARBA00022989"/>
    </source>
</evidence>
<dbReference type="AlphaFoldDB" id="A0AAE0GT54"/>
<feature type="region of interest" description="Disordered" evidence="11">
    <location>
        <begin position="158"/>
        <end position="182"/>
    </location>
</feature>
<comment type="similarity">
    <text evidence="2">Belongs to the glycosyltransferase 29 family.</text>
</comment>